<comment type="caution">
    <text evidence="1">The sequence shown here is derived from an EMBL/GenBank/DDBJ whole genome shotgun (WGS) entry which is preliminary data.</text>
</comment>
<accession>A0AAI9UV78</accession>
<proteinExistence type="predicted"/>
<sequence length="97" mass="11165">MEYHSLCQLSYAACVAVLRCLYIVIEPCLGYTIARFFPLPINTLPNTRSTKHTEIPQRDQMIFSPQFESMFRKIPHVGREAGVRWQIGMSWQSGDVS</sequence>
<protein>
    <submittedName>
        <fullName evidence="1">Uncharacterized protein</fullName>
    </submittedName>
</protein>
<evidence type="ECO:0000313" key="1">
    <source>
        <dbReference type="EMBL" id="KAK1463676.1"/>
    </source>
</evidence>
<name>A0AAI9UV78_9PEZI</name>
<dbReference type="AlphaFoldDB" id="A0AAI9UV78"/>
<evidence type="ECO:0000313" key="2">
    <source>
        <dbReference type="Proteomes" id="UP001239213"/>
    </source>
</evidence>
<organism evidence="1 2">
    <name type="scientific">Colletotrichum cuscutae</name>
    <dbReference type="NCBI Taxonomy" id="1209917"/>
    <lineage>
        <taxon>Eukaryota</taxon>
        <taxon>Fungi</taxon>
        <taxon>Dikarya</taxon>
        <taxon>Ascomycota</taxon>
        <taxon>Pezizomycotina</taxon>
        <taxon>Sordariomycetes</taxon>
        <taxon>Hypocreomycetidae</taxon>
        <taxon>Glomerellales</taxon>
        <taxon>Glomerellaceae</taxon>
        <taxon>Colletotrichum</taxon>
        <taxon>Colletotrichum acutatum species complex</taxon>
    </lineage>
</organism>
<reference evidence="1" key="1">
    <citation type="submission" date="2016-11" db="EMBL/GenBank/DDBJ databases">
        <title>The genome sequence of Colletotrichum cuscutae.</title>
        <authorList>
            <person name="Baroncelli R."/>
        </authorList>
    </citation>
    <scope>NUCLEOTIDE SEQUENCE</scope>
    <source>
        <strain evidence="1">IMI 304802</strain>
    </source>
</reference>
<keyword evidence="2" id="KW-1185">Reference proteome</keyword>
<dbReference type="EMBL" id="MPDP01000267">
    <property type="protein sequence ID" value="KAK1463676.1"/>
    <property type="molecule type" value="Genomic_DNA"/>
</dbReference>
<dbReference type="Proteomes" id="UP001239213">
    <property type="component" value="Unassembled WGS sequence"/>
</dbReference>
<gene>
    <name evidence="1" type="ORF">CCUS01_08364</name>
</gene>